<dbReference type="SUPFAM" id="SSF143422">
    <property type="entry name" value="Transposase IS200-like"/>
    <property type="match status" value="1"/>
</dbReference>
<gene>
    <name evidence="1" type="ORF">FW778_21550</name>
</gene>
<comment type="caution">
    <text evidence="1">The sequence shown here is derived from an EMBL/GenBank/DDBJ whole genome shotgun (WGS) entry which is preliminary data.</text>
</comment>
<dbReference type="GO" id="GO:0006313">
    <property type="term" value="P:DNA transposition"/>
    <property type="evidence" value="ECO:0007669"/>
    <property type="project" value="InterPro"/>
</dbReference>
<dbReference type="Proteomes" id="UP000326903">
    <property type="component" value="Unassembled WGS sequence"/>
</dbReference>
<sequence length="171" mass="20305">MGEIFFWTATINNWQHLLLKDNYKNVIINSLTYLSDSGKIDVFGFVIMPNHIHLIWRINKMNGKETSQGSFLKYTAHEFKKILKTDMDKSLASYAVNAHNKGYEFWKRDSLAVNLFSKEIAYQKLDYTHYNPCTEYWQLAKEPCDYLFSSAKYYEMGVKNFTFLKDLREEF</sequence>
<evidence type="ECO:0000313" key="2">
    <source>
        <dbReference type="Proteomes" id="UP000326903"/>
    </source>
</evidence>
<accession>A0A5J5IBA0</accession>
<protein>
    <submittedName>
        <fullName evidence="1">Transposase</fullName>
    </submittedName>
</protein>
<dbReference type="Gene3D" id="3.30.70.1290">
    <property type="entry name" value="Transposase IS200-like"/>
    <property type="match status" value="1"/>
</dbReference>
<dbReference type="GO" id="GO:0004803">
    <property type="term" value="F:transposase activity"/>
    <property type="evidence" value="ECO:0007669"/>
    <property type="project" value="InterPro"/>
</dbReference>
<dbReference type="EMBL" id="VYQF01000012">
    <property type="protein sequence ID" value="KAA9035550.1"/>
    <property type="molecule type" value="Genomic_DNA"/>
</dbReference>
<dbReference type="AlphaFoldDB" id="A0A5J5IBA0"/>
<dbReference type="InterPro" id="IPR036515">
    <property type="entry name" value="Transposase_17_sf"/>
</dbReference>
<reference evidence="1 2" key="1">
    <citation type="submission" date="2019-09" db="EMBL/GenBank/DDBJ databases">
        <title>Draft genome sequence of Ginsengibacter sp. BR5-29.</title>
        <authorList>
            <person name="Im W.-T."/>
        </authorList>
    </citation>
    <scope>NUCLEOTIDE SEQUENCE [LARGE SCALE GENOMIC DNA]</scope>
    <source>
        <strain evidence="1 2">BR5-29</strain>
    </source>
</reference>
<organism evidence="1 2">
    <name type="scientific">Ginsengibacter hankyongi</name>
    <dbReference type="NCBI Taxonomy" id="2607284"/>
    <lineage>
        <taxon>Bacteria</taxon>
        <taxon>Pseudomonadati</taxon>
        <taxon>Bacteroidota</taxon>
        <taxon>Chitinophagia</taxon>
        <taxon>Chitinophagales</taxon>
        <taxon>Chitinophagaceae</taxon>
        <taxon>Ginsengibacter</taxon>
    </lineage>
</organism>
<name>A0A5J5IBA0_9BACT</name>
<evidence type="ECO:0000313" key="1">
    <source>
        <dbReference type="EMBL" id="KAA9035550.1"/>
    </source>
</evidence>
<keyword evidence="2" id="KW-1185">Reference proteome</keyword>
<dbReference type="GO" id="GO:0003677">
    <property type="term" value="F:DNA binding"/>
    <property type="evidence" value="ECO:0007669"/>
    <property type="project" value="InterPro"/>
</dbReference>
<proteinExistence type="predicted"/>